<dbReference type="GO" id="GO:0098542">
    <property type="term" value="P:defense response to other organism"/>
    <property type="evidence" value="ECO:0007669"/>
    <property type="project" value="InterPro"/>
</dbReference>
<gene>
    <name evidence="5" type="ORF">O0I10_001089</name>
</gene>
<dbReference type="SUPFAM" id="SSF117070">
    <property type="entry name" value="LEA14-like"/>
    <property type="match status" value="1"/>
</dbReference>
<dbReference type="GeneID" id="83208507"/>
<evidence type="ECO:0000256" key="2">
    <source>
        <dbReference type="ARBA" id="ARBA00023136"/>
    </source>
</evidence>
<dbReference type="RefSeq" id="XP_058347825.1">
    <property type="nucleotide sequence ID" value="XM_058481187.1"/>
</dbReference>
<evidence type="ECO:0000313" key="6">
    <source>
        <dbReference type="Proteomes" id="UP001234581"/>
    </source>
</evidence>
<dbReference type="InterPro" id="IPR044839">
    <property type="entry name" value="NDR1-like"/>
</dbReference>
<dbReference type="Gene3D" id="2.60.40.1820">
    <property type="match status" value="1"/>
</dbReference>
<dbReference type="GO" id="GO:0016020">
    <property type="term" value="C:membrane"/>
    <property type="evidence" value="ECO:0007669"/>
    <property type="project" value="UniProtKB-SubCell"/>
</dbReference>
<reference evidence="5 6" key="1">
    <citation type="submission" date="2023-03" db="EMBL/GenBank/DDBJ databases">
        <title>Genome sequence of Lichtheimia ornata CBS 291.66.</title>
        <authorList>
            <person name="Mohabir J.T."/>
            <person name="Shea T.P."/>
            <person name="Kurbessoian T."/>
            <person name="Berby B."/>
            <person name="Fontaine J."/>
            <person name="Livny J."/>
            <person name="Gnirke A."/>
            <person name="Stajich J.E."/>
            <person name="Cuomo C.A."/>
        </authorList>
    </citation>
    <scope>NUCLEOTIDE SEQUENCE [LARGE SCALE GENOMIC DNA]</scope>
    <source>
        <strain evidence="5">CBS 291.66</strain>
    </source>
</reference>
<protein>
    <recommendedName>
        <fullName evidence="7">Late embryogenesis abundant protein LEA-2 subgroup domain-containing protein</fullName>
    </recommendedName>
</protein>
<sequence>MSHFYNHHDDGYYGQYNTGGGLSPPPVPPPHQPYYDNNNNYPMYDMSTQQQQHYTSPTPATDDVYGLAAKSSAKQHGEYQNLGDEGAGAAPIIYTEKGKKRSCLDKLCCGCCTCYPRWARWLFCIILLLIIILAIIIGVLAALFKVPEVKFNGLKGEPKFSLNGTTATFEFNLDISINNPNIESITFENVKATAYYPGHSDAIGGGTLDDVHINNNAVTEIIFPFHIKVDAMDHNTQAILFDIMGKCGLTGNDASGITINYDIVPTLDIIGIKISPTISNQATLPCDDAKIPDLSSITSLTSLIPSDIIDNLPTDAIPSDIAQQTSLLDGLLPTGGA</sequence>
<evidence type="ECO:0000256" key="4">
    <source>
        <dbReference type="SAM" id="Phobius"/>
    </source>
</evidence>
<comment type="subcellular location">
    <subcellularLocation>
        <location evidence="1">Membrane</location>
    </subcellularLocation>
</comment>
<feature type="transmembrane region" description="Helical" evidence="4">
    <location>
        <begin position="118"/>
        <end position="144"/>
    </location>
</feature>
<comment type="caution">
    <text evidence="5">The sequence shown here is derived from an EMBL/GenBank/DDBJ whole genome shotgun (WGS) entry which is preliminary data.</text>
</comment>
<evidence type="ECO:0000256" key="1">
    <source>
        <dbReference type="ARBA" id="ARBA00004370"/>
    </source>
</evidence>
<dbReference type="PANTHER" id="PTHR31234:SF2">
    <property type="entry name" value="OS05G0199100 PROTEIN"/>
    <property type="match status" value="1"/>
</dbReference>
<dbReference type="Proteomes" id="UP001234581">
    <property type="component" value="Unassembled WGS sequence"/>
</dbReference>
<keyword evidence="4" id="KW-0812">Transmembrane</keyword>
<keyword evidence="6" id="KW-1185">Reference proteome</keyword>
<dbReference type="AlphaFoldDB" id="A0AAD8DIA8"/>
<dbReference type="PANTHER" id="PTHR31234">
    <property type="entry name" value="LATE EMBRYOGENESIS ABUNDANT (LEA) HYDROXYPROLINE-RICH GLYCOPROTEIN FAMILY"/>
    <property type="match status" value="1"/>
</dbReference>
<evidence type="ECO:0008006" key="7">
    <source>
        <dbReference type="Google" id="ProtNLM"/>
    </source>
</evidence>
<dbReference type="EMBL" id="JARTCD010000003">
    <property type="protein sequence ID" value="KAJ8662913.1"/>
    <property type="molecule type" value="Genomic_DNA"/>
</dbReference>
<organism evidence="5 6">
    <name type="scientific">Lichtheimia ornata</name>
    <dbReference type="NCBI Taxonomy" id="688661"/>
    <lineage>
        <taxon>Eukaryota</taxon>
        <taxon>Fungi</taxon>
        <taxon>Fungi incertae sedis</taxon>
        <taxon>Mucoromycota</taxon>
        <taxon>Mucoromycotina</taxon>
        <taxon>Mucoromycetes</taxon>
        <taxon>Mucorales</taxon>
        <taxon>Lichtheimiaceae</taxon>
        <taxon>Lichtheimia</taxon>
    </lineage>
</organism>
<feature type="compositionally biased region" description="Pro residues" evidence="3">
    <location>
        <begin position="23"/>
        <end position="32"/>
    </location>
</feature>
<feature type="region of interest" description="Disordered" evidence="3">
    <location>
        <begin position="15"/>
        <end position="34"/>
    </location>
</feature>
<evidence type="ECO:0000313" key="5">
    <source>
        <dbReference type="EMBL" id="KAJ8662913.1"/>
    </source>
</evidence>
<keyword evidence="4" id="KW-1133">Transmembrane helix</keyword>
<accession>A0AAD8DIA8</accession>
<proteinExistence type="predicted"/>
<evidence type="ECO:0000256" key="3">
    <source>
        <dbReference type="SAM" id="MobiDB-lite"/>
    </source>
</evidence>
<name>A0AAD8DIA8_9FUNG</name>
<keyword evidence="2 4" id="KW-0472">Membrane</keyword>